<dbReference type="OrthoDB" id="3439594at2759"/>
<evidence type="ECO:0000313" key="2">
    <source>
        <dbReference type="EMBL" id="ODQ73289.1"/>
    </source>
</evidence>
<evidence type="ECO:0008006" key="4">
    <source>
        <dbReference type="Google" id="ProtNLM"/>
    </source>
</evidence>
<reference evidence="2 3" key="1">
    <citation type="journal article" date="2016" name="Proc. Natl. Acad. Sci. U.S.A.">
        <title>Comparative genomics of biotechnologically important yeasts.</title>
        <authorList>
            <person name="Riley R."/>
            <person name="Haridas S."/>
            <person name="Wolfe K.H."/>
            <person name="Lopes M.R."/>
            <person name="Hittinger C.T."/>
            <person name="Goeker M."/>
            <person name="Salamov A.A."/>
            <person name="Wisecaver J.H."/>
            <person name="Long T.M."/>
            <person name="Calvey C.H."/>
            <person name="Aerts A.L."/>
            <person name="Barry K.W."/>
            <person name="Choi C."/>
            <person name="Clum A."/>
            <person name="Coughlan A.Y."/>
            <person name="Deshpande S."/>
            <person name="Douglass A.P."/>
            <person name="Hanson S.J."/>
            <person name="Klenk H.-P."/>
            <person name="LaButti K.M."/>
            <person name="Lapidus A."/>
            <person name="Lindquist E.A."/>
            <person name="Lipzen A.M."/>
            <person name="Meier-Kolthoff J.P."/>
            <person name="Ohm R.A."/>
            <person name="Otillar R.P."/>
            <person name="Pangilinan J.L."/>
            <person name="Peng Y."/>
            <person name="Rokas A."/>
            <person name="Rosa C.A."/>
            <person name="Scheuner C."/>
            <person name="Sibirny A.A."/>
            <person name="Slot J.C."/>
            <person name="Stielow J.B."/>
            <person name="Sun H."/>
            <person name="Kurtzman C.P."/>
            <person name="Blackwell M."/>
            <person name="Grigoriev I.V."/>
            <person name="Jeffries T.W."/>
        </authorList>
    </citation>
    <scope>NUCLEOTIDE SEQUENCE [LARGE SCALE GENOMIC DNA]</scope>
    <source>
        <strain evidence="2 3">NRRL Y-11557</strain>
    </source>
</reference>
<accession>A0A1E3Q6G1</accession>
<name>A0A1E3Q6G1_LIPST</name>
<evidence type="ECO:0000256" key="1">
    <source>
        <dbReference type="SAM" id="MobiDB-lite"/>
    </source>
</evidence>
<sequence length="78" mass="9067">MAEEIAHPTRSSRVASKYPKPTVSTPIGHEWLHRFLNRYLNLTGAYSRQLESARHKEANSDKITAWCDAFQLRLQEQK</sequence>
<feature type="region of interest" description="Disordered" evidence="1">
    <location>
        <begin position="1"/>
        <end position="21"/>
    </location>
</feature>
<evidence type="ECO:0000313" key="3">
    <source>
        <dbReference type="Proteomes" id="UP000094385"/>
    </source>
</evidence>
<dbReference type="Proteomes" id="UP000094385">
    <property type="component" value="Unassembled WGS sequence"/>
</dbReference>
<dbReference type="EMBL" id="KV454294">
    <property type="protein sequence ID" value="ODQ73289.1"/>
    <property type="molecule type" value="Genomic_DNA"/>
</dbReference>
<keyword evidence="3" id="KW-1185">Reference proteome</keyword>
<gene>
    <name evidence="2" type="ORF">LIPSTDRAFT_337624</name>
</gene>
<dbReference type="AlphaFoldDB" id="A0A1E3Q6G1"/>
<protein>
    <recommendedName>
        <fullName evidence="4">HTH CENPB-type domain-containing protein</fullName>
    </recommendedName>
</protein>
<proteinExistence type="predicted"/>
<organism evidence="2 3">
    <name type="scientific">Lipomyces starkeyi NRRL Y-11557</name>
    <dbReference type="NCBI Taxonomy" id="675824"/>
    <lineage>
        <taxon>Eukaryota</taxon>
        <taxon>Fungi</taxon>
        <taxon>Dikarya</taxon>
        <taxon>Ascomycota</taxon>
        <taxon>Saccharomycotina</taxon>
        <taxon>Lipomycetes</taxon>
        <taxon>Lipomycetales</taxon>
        <taxon>Lipomycetaceae</taxon>
        <taxon>Lipomyces</taxon>
    </lineage>
</organism>